<keyword evidence="2" id="KW-1133">Transmembrane helix</keyword>
<name>A0ABV7WJP1_9MICO</name>
<evidence type="ECO:0000256" key="2">
    <source>
        <dbReference type="SAM" id="Phobius"/>
    </source>
</evidence>
<evidence type="ECO:0000313" key="4">
    <source>
        <dbReference type="Proteomes" id="UP001595685"/>
    </source>
</evidence>
<feature type="transmembrane region" description="Helical" evidence="2">
    <location>
        <begin position="159"/>
        <end position="184"/>
    </location>
</feature>
<feature type="transmembrane region" description="Helical" evidence="2">
    <location>
        <begin position="49"/>
        <end position="71"/>
    </location>
</feature>
<keyword evidence="2" id="KW-0812">Transmembrane</keyword>
<dbReference type="RefSeq" id="WP_376983811.1">
    <property type="nucleotide sequence ID" value="NZ_JBHRWW010000006.1"/>
</dbReference>
<keyword evidence="4" id="KW-1185">Reference proteome</keyword>
<reference evidence="4" key="1">
    <citation type="journal article" date="2019" name="Int. J. Syst. Evol. Microbiol.">
        <title>The Global Catalogue of Microorganisms (GCM) 10K type strain sequencing project: providing services to taxonomists for standard genome sequencing and annotation.</title>
        <authorList>
            <consortium name="The Broad Institute Genomics Platform"/>
            <consortium name="The Broad Institute Genome Sequencing Center for Infectious Disease"/>
            <person name="Wu L."/>
            <person name="Ma J."/>
        </authorList>
    </citation>
    <scope>NUCLEOTIDE SEQUENCE [LARGE SCALE GENOMIC DNA]</scope>
    <source>
        <strain evidence="4">NCAIM B.02333</strain>
    </source>
</reference>
<feature type="transmembrane region" description="Helical" evidence="2">
    <location>
        <begin position="91"/>
        <end position="111"/>
    </location>
</feature>
<feature type="transmembrane region" description="Helical" evidence="2">
    <location>
        <begin position="238"/>
        <end position="254"/>
    </location>
</feature>
<dbReference type="Proteomes" id="UP001595685">
    <property type="component" value="Unassembled WGS sequence"/>
</dbReference>
<keyword evidence="2" id="KW-0472">Membrane</keyword>
<sequence>MTTTQPARTSPPPQRGDHRPRTGDPLAAARPTAAAWWAPAVLPGRWTPAALALVASLLVAHLVVSALRTTVGDFPGRDPAVRFLALNEEAGLPAWTSSALLLLTAQALWLLADADATTRRRRWVLQERVLAGLFVYLSVDEATALHEQTIAPLRSALDLGGALFFAWVVLYLPLALVVAVLCLRWVRGLPPVAGRLVVLSGVLFVGGAVGVEMLGAWMWTQGLVDTMRYAAVVTLEEGMEMAGALLVLSVVTWLRRGGATATAA</sequence>
<feature type="region of interest" description="Disordered" evidence="1">
    <location>
        <begin position="1"/>
        <end position="26"/>
    </location>
</feature>
<evidence type="ECO:0000256" key="1">
    <source>
        <dbReference type="SAM" id="MobiDB-lite"/>
    </source>
</evidence>
<comment type="caution">
    <text evidence="3">The sequence shown here is derived from an EMBL/GenBank/DDBJ whole genome shotgun (WGS) entry which is preliminary data.</text>
</comment>
<dbReference type="EMBL" id="JBHRWW010000006">
    <property type="protein sequence ID" value="MFC3688771.1"/>
    <property type="molecule type" value="Genomic_DNA"/>
</dbReference>
<evidence type="ECO:0000313" key="3">
    <source>
        <dbReference type="EMBL" id="MFC3688771.1"/>
    </source>
</evidence>
<accession>A0ABV7WJP1</accession>
<feature type="transmembrane region" description="Helical" evidence="2">
    <location>
        <begin position="123"/>
        <end position="139"/>
    </location>
</feature>
<organism evidence="3 4">
    <name type="scientific">Aquipuribacter hungaricus</name>
    <dbReference type="NCBI Taxonomy" id="545624"/>
    <lineage>
        <taxon>Bacteria</taxon>
        <taxon>Bacillati</taxon>
        <taxon>Actinomycetota</taxon>
        <taxon>Actinomycetes</taxon>
        <taxon>Micrococcales</taxon>
        <taxon>Intrasporangiaceae</taxon>
        <taxon>Aquipuribacter</taxon>
    </lineage>
</organism>
<protein>
    <submittedName>
        <fullName evidence="3">Uncharacterized protein</fullName>
    </submittedName>
</protein>
<feature type="transmembrane region" description="Helical" evidence="2">
    <location>
        <begin position="196"/>
        <end position="218"/>
    </location>
</feature>
<proteinExistence type="predicted"/>
<gene>
    <name evidence="3" type="ORF">ACFOLH_10500</name>
</gene>